<dbReference type="GO" id="GO:0043539">
    <property type="term" value="F:protein serine/threonine kinase activator activity"/>
    <property type="evidence" value="ECO:0007669"/>
    <property type="project" value="TreeGrafter"/>
</dbReference>
<dbReference type="GO" id="GO:0035556">
    <property type="term" value="P:intracellular signal transduction"/>
    <property type="evidence" value="ECO:0007669"/>
    <property type="project" value="TreeGrafter"/>
</dbReference>
<comment type="similarity">
    <text evidence="1">Belongs to the Mo25 family.</text>
</comment>
<dbReference type="PANTHER" id="PTHR10182:SF3">
    <property type="entry name" value="PROTEIN MO25"/>
    <property type="match status" value="1"/>
</dbReference>
<dbReference type="EMBL" id="HBFA01025998">
    <property type="protein sequence ID" value="CAD8676542.1"/>
    <property type="molecule type" value="Transcribed_RNA"/>
</dbReference>
<organism evidence="2">
    <name type="scientific">Pyramimonas obovata</name>
    <dbReference type="NCBI Taxonomy" id="1411642"/>
    <lineage>
        <taxon>Eukaryota</taxon>
        <taxon>Viridiplantae</taxon>
        <taxon>Chlorophyta</taxon>
        <taxon>Pyramimonadophyceae</taxon>
        <taxon>Pyramimonadales</taxon>
        <taxon>Pyramimonadaceae</taxon>
        <taxon>Pyramimonas</taxon>
        <taxon>Pyramimonas incertae sedis</taxon>
    </lineage>
</organism>
<evidence type="ECO:0008006" key="3">
    <source>
        <dbReference type="Google" id="ProtNLM"/>
    </source>
</evidence>
<sequence length="361" mass="41149">MSFLLKKKDKTPKGTEKSLTSVSSLSNLSSLVGLSHHKSAPENVAAAREALLSLKGPAPSDKVKEHVAKYLSRVKVHLLGSDGTPPTGGQEIEVVHSIVRDNTPPLLSLLVQKLPNLEFEARKDAVQIFNGVLHSYRSELQDGVEYVHKYPELLTEIASGYTNIEIALNCGAMLRECIKHEKLARDLLFSPIFLQFFQWVELKEFEAASDAFTTFKEILTTHKAVVAEYIEAHYDEFFEHYTLLLKSANYVTRRLSLKLLSEILLDRTNGAVMTRYIKDLENLKLMMLLLKDQSKNIQYEAFHVFKVFVANPNKPPDIIEMLKHNKSKMLRYLGNFHNDREDEQFKQEKAVLCHVLQELPE</sequence>
<proteinExistence type="inferred from homology"/>
<dbReference type="InterPro" id="IPR016024">
    <property type="entry name" value="ARM-type_fold"/>
</dbReference>
<dbReference type="AlphaFoldDB" id="A0A7S0WPE5"/>
<gene>
    <name evidence="2" type="ORF">POBO1169_LOCUS13199</name>
</gene>
<dbReference type="InterPro" id="IPR011989">
    <property type="entry name" value="ARM-like"/>
</dbReference>
<accession>A0A7S0WPE5</accession>
<reference evidence="2" key="1">
    <citation type="submission" date="2021-01" db="EMBL/GenBank/DDBJ databases">
        <authorList>
            <person name="Corre E."/>
            <person name="Pelletier E."/>
            <person name="Niang G."/>
            <person name="Scheremetjew M."/>
            <person name="Finn R."/>
            <person name="Kale V."/>
            <person name="Holt S."/>
            <person name="Cochrane G."/>
            <person name="Meng A."/>
            <person name="Brown T."/>
            <person name="Cohen L."/>
        </authorList>
    </citation>
    <scope>NUCLEOTIDE SEQUENCE</scope>
    <source>
        <strain evidence="2">CCMP722</strain>
    </source>
</reference>
<dbReference type="InterPro" id="IPR013878">
    <property type="entry name" value="Mo25"/>
</dbReference>
<evidence type="ECO:0000313" key="2">
    <source>
        <dbReference type="EMBL" id="CAD8676542.1"/>
    </source>
</evidence>
<dbReference type="Pfam" id="PF08569">
    <property type="entry name" value="Mo25"/>
    <property type="match status" value="1"/>
</dbReference>
<name>A0A7S0WPE5_9CHLO</name>
<dbReference type="PANTHER" id="PTHR10182">
    <property type="entry name" value="CALCIUM-BINDING PROTEIN 39-RELATED"/>
    <property type="match status" value="1"/>
</dbReference>
<dbReference type="SUPFAM" id="SSF48371">
    <property type="entry name" value="ARM repeat"/>
    <property type="match status" value="1"/>
</dbReference>
<dbReference type="Gene3D" id="1.25.10.10">
    <property type="entry name" value="Leucine-rich Repeat Variant"/>
    <property type="match status" value="1"/>
</dbReference>
<evidence type="ECO:0000256" key="1">
    <source>
        <dbReference type="ARBA" id="ARBA00011012"/>
    </source>
</evidence>
<protein>
    <recommendedName>
        <fullName evidence="3">Calcium-binding protein 39</fullName>
    </recommendedName>
</protein>